<feature type="transmembrane region" description="Helical" evidence="1">
    <location>
        <begin position="33"/>
        <end position="54"/>
    </location>
</feature>
<organism evidence="2 3">
    <name type="scientific">Cellulophaga tyrosinoxydans</name>
    <dbReference type="NCBI Taxonomy" id="504486"/>
    <lineage>
        <taxon>Bacteria</taxon>
        <taxon>Pseudomonadati</taxon>
        <taxon>Bacteroidota</taxon>
        <taxon>Flavobacteriia</taxon>
        <taxon>Flavobacteriales</taxon>
        <taxon>Flavobacteriaceae</taxon>
        <taxon>Cellulophaga</taxon>
    </lineage>
</organism>
<dbReference type="OrthoDB" id="1432235at2"/>
<proteinExistence type="predicted"/>
<evidence type="ECO:0000256" key="1">
    <source>
        <dbReference type="SAM" id="Phobius"/>
    </source>
</evidence>
<accession>A0A1W2CRM1</accession>
<dbReference type="AlphaFoldDB" id="A0A1W2CRM1"/>
<evidence type="ECO:0000313" key="3">
    <source>
        <dbReference type="Proteomes" id="UP000192360"/>
    </source>
</evidence>
<protein>
    <submittedName>
        <fullName evidence="2">Uncharacterized protein</fullName>
    </submittedName>
</protein>
<keyword evidence="1" id="KW-0472">Membrane</keyword>
<reference evidence="3" key="1">
    <citation type="submission" date="2017-04" db="EMBL/GenBank/DDBJ databases">
        <authorList>
            <person name="Varghese N."/>
            <person name="Submissions S."/>
        </authorList>
    </citation>
    <scope>NUCLEOTIDE SEQUENCE [LARGE SCALE GENOMIC DNA]</scope>
    <source>
        <strain evidence="3">DSM 21164</strain>
    </source>
</reference>
<evidence type="ECO:0000313" key="2">
    <source>
        <dbReference type="EMBL" id="SMC87880.1"/>
    </source>
</evidence>
<keyword evidence="3" id="KW-1185">Reference proteome</keyword>
<dbReference type="RefSeq" id="WP_143312561.1">
    <property type="nucleotide sequence ID" value="NZ_FWXO01000008.1"/>
</dbReference>
<dbReference type="Proteomes" id="UP000192360">
    <property type="component" value="Unassembled WGS sequence"/>
</dbReference>
<keyword evidence="1" id="KW-1133">Transmembrane helix</keyword>
<keyword evidence="1" id="KW-0812">Transmembrane</keyword>
<dbReference type="EMBL" id="FWXO01000008">
    <property type="protein sequence ID" value="SMC87880.1"/>
    <property type="molecule type" value="Genomic_DNA"/>
</dbReference>
<sequence length="250" mass="28965">MKTLKIIIGFLLLYGAGKEYIDASTQLGSFYEISIIIPIFLLIILCTWLIGSGFSVRKFKFKSFEFVKFFIISFVTFATVAIFSIGSKIIPSNFVVINGIKVPLGKCIDGNRRIIPDEKEREEYCKCFIEKITNQPELKSKYQKKLEDDKVNDVFKEIQSSPKFLELDIEDCMSSIKMKWTDNIANSMKRNWKKELIGTEFESTNDIEKYCDCLVDEYRKFPLEKIMEDGFAESKEAVEIDEKCTKQSEK</sequence>
<name>A0A1W2CRM1_9FLAO</name>
<dbReference type="STRING" id="504486.SAMN05660703_3163"/>
<gene>
    <name evidence="2" type="ORF">SAMN05660703_3163</name>
</gene>
<feature type="transmembrane region" description="Helical" evidence="1">
    <location>
        <begin position="66"/>
        <end position="86"/>
    </location>
</feature>